<name>A0A0U1QTH4_YERP3</name>
<keyword evidence="1" id="KW-0175">Coiled coil</keyword>
<feature type="coiled-coil region" evidence="1">
    <location>
        <begin position="14"/>
        <end position="62"/>
    </location>
</feature>
<dbReference type="EMBL" id="CP000719">
    <property type="protein sequence ID" value="ABS45683.1"/>
    <property type="molecule type" value="Genomic_DNA"/>
</dbReference>
<protein>
    <submittedName>
        <fullName evidence="2">Uncharacterized protein</fullName>
    </submittedName>
</protein>
<dbReference type="HOGENOM" id="CLU_1460775_0_0_6"/>
<reference evidence="2 3" key="1">
    <citation type="journal article" date="2007" name="PLoS Genet.">
        <title>The complete genome sequence of Yersinia pseudotuberculosis IP31758, the causative agent of Far East scarlet-like fever.</title>
        <authorList>
            <person name="Eppinger M."/>
            <person name="Rosovitz M.J."/>
            <person name="Fricke W.F."/>
            <person name="Rasko D.A."/>
            <person name="Kokorina G."/>
            <person name="Fayolle C."/>
            <person name="Lindler L.E."/>
            <person name="Carniel E."/>
            <person name="Ravel J."/>
        </authorList>
    </citation>
    <scope>NUCLEOTIDE SEQUENCE [LARGE SCALE GENOMIC DNA]</scope>
    <source>
        <strain evidence="2 3">IP 31758</strain>
        <plasmid evidence="3">Plasmid plasmid_153kb</plasmid>
    </source>
</reference>
<gene>
    <name evidence="2" type="ordered locus">YpsIP31758_B0037</name>
</gene>
<organism evidence="2 3">
    <name type="scientific">Yersinia pseudotuberculosis serotype O:1b (strain IP 31758)</name>
    <dbReference type="NCBI Taxonomy" id="349747"/>
    <lineage>
        <taxon>Bacteria</taxon>
        <taxon>Pseudomonadati</taxon>
        <taxon>Pseudomonadota</taxon>
        <taxon>Gammaproteobacteria</taxon>
        <taxon>Enterobacterales</taxon>
        <taxon>Yersiniaceae</taxon>
        <taxon>Yersinia</taxon>
    </lineage>
</organism>
<keyword evidence="2" id="KW-0614">Plasmid</keyword>
<proteinExistence type="predicted"/>
<evidence type="ECO:0000313" key="3">
    <source>
        <dbReference type="Proteomes" id="UP000002412"/>
    </source>
</evidence>
<evidence type="ECO:0000256" key="1">
    <source>
        <dbReference type="SAM" id="Coils"/>
    </source>
</evidence>
<geneLocation type="plasmid" evidence="3">
    <name>plasmid_153kb</name>
</geneLocation>
<dbReference type="RefSeq" id="WP_011988527.1">
    <property type="nucleotide sequence ID" value="NC_009705.1"/>
</dbReference>
<accession>A0A0U1QTH4</accession>
<evidence type="ECO:0000313" key="2">
    <source>
        <dbReference type="EMBL" id="ABS45683.1"/>
    </source>
</evidence>
<dbReference type="Proteomes" id="UP000002412">
    <property type="component" value="Plasmid p_153kb"/>
</dbReference>
<dbReference type="AlphaFoldDB" id="A0A0U1QTH4"/>
<sequence length="185" mass="20841">MKSKPNASHLLDRAESAEAEQLSLREQNISLKSQLDVMTAMAQALRDEMRKGDSQLDALRGQEPYAYEFVTTAEKHIVLSRTLPPVDMIEVIPLFTAAKPSDQPLNEIMARSRVEGVFFTANHLLAAFEHGFIDKPEKEVADVARMILDSIQFMTNAQSDDFTRAYSDEVLRRMAASHRGEHHAQ</sequence>
<dbReference type="KEGG" id="ypi:YpsIP31758_B0037"/>